<dbReference type="GO" id="GO:0005737">
    <property type="term" value="C:cytoplasm"/>
    <property type="evidence" value="ECO:0007669"/>
    <property type="project" value="TreeGrafter"/>
</dbReference>
<dbReference type="Gene3D" id="3.40.50.720">
    <property type="entry name" value="NAD(P)-binding Rossmann-like Domain"/>
    <property type="match status" value="1"/>
</dbReference>
<dbReference type="AlphaFoldDB" id="A0A9X3AGZ1"/>
<protein>
    <submittedName>
        <fullName evidence="2">SDR family oxidoreductase</fullName>
    </submittedName>
</protein>
<dbReference type="PANTHER" id="PTHR48079">
    <property type="entry name" value="PROTEIN YEEZ"/>
    <property type="match status" value="1"/>
</dbReference>
<dbReference type="InterPro" id="IPR051783">
    <property type="entry name" value="NAD(P)-dependent_oxidoreduct"/>
</dbReference>
<dbReference type="Pfam" id="PF01370">
    <property type="entry name" value="Epimerase"/>
    <property type="match status" value="1"/>
</dbReference>
<dbReference type="InterPro" id="IPR001509">
    <property type="entry name" value="Epimerase_deHydtase"/>
</dbReference>
<dbReference type="RefSeq" id="WP_259626246.1">
    <property type="nucleotide sequence ID" value="NZ_JANYMP010000015.1"/>
</dbReference>
<sequence>MHVFVTGASGWIGSAVVTELLVAGHEVLGLARSDRSADAVATLGAKVHRGSLDDVESLRAGAVQADSVVHLGYHHDFSQMELAARLDRSAIDAFGDVLAGTGGPLVIASGVAGLGGGELVTERDTPDPASHVRVANAAAALALADRGVRSIAARFAPTVHGPGDHGFVATLVDLARRHGFSGYIEDGANHWPAVHRLDAAVLVRLAVESAPAGSVLHAVDEEGVPTREIAEAIGRSIGVPARSVPAAQAGEHFGWLGGFFGMDCVVSSAITRDLLGWKPERPGLLAVIDAGGYADVAPHAQTG</sequence>
<name>A0A9X3AGZ1_9PSEU</name>
<dbReference type="PANTHER" id="PTHR48079:SF6">
    <property type="entry name" value="NAD(P)-BINDING DOMAIN-CONTAINING PROTEIN-RELATED"/>
    <property type="match status" value="1"/>
</dbReference>
<evidence type="ECO:0000313" key="3">
    <source>
        <dbReference type="Proteomes" id="UP001141259"/>
    </source>
</evidence>
<dbReference type="GO" id="GO:0004029">
    <property type="term" value="F:aldehyde dehydrogenase (NAD+) activity"/>
    <property type="evidence" value="ECO:0007669"/>
    <property type="project" value="TreeGrafter"/>
</dbReference>
<dbReference type="SUPFAM" id="SSF51735">
    <property type="entry name" value="NAD(P)-binding Rossmann-fold domains"/>
    <property type="match status" value="1"/>
</dbReference>
<feature type="domain" description="NAD-dependent epimerase/dehydratase" evidence="1">
    <location>
        <begin position="3"/>
        <end position="82"/>
    </location>
</feature>
<keyword evidence="3" id="KW-1185">Reference proteome</keyword>
<proteinExistence type="predicted"/>
<comment type="caution">
    <text evidence="2">The sequence shown here is derived from an EMBL/GenBank/DDBJ whole genome shotgun (WGS) entry which is preliminary data.</text>
</comment>
<dbReference type="InterPro" id="IPR036291">
    <property type="entry name" value="NAD(P)-bd_dom_sf"/>
</dbReference>
<dbReference type="EMBL" id="JANYMP010000015">
    <property type="protein sequence ID" value="MCS7480752.1"/>
    <property type="molecule type" value="Genomic_DNA"/>
</dbReference>
<evidence type="ECO:0000259" key="1">
    <source>
        <dbReference type="Pfam" id="PF01370"/>
    </source>
</evidence>
<reference evidence="2" key="1">
    <citation type="submission" date="2022-08" db="EMBL/GenBank/DDBJ databases">
        <authorList>
            <person name="Tistechok S."/>
            <person name="Samborskyy M."/>
            <person name="Roman I."/>
        </authorList>
    </citation>
    <scope>NUCLEOTIDE SEQUENCE</scope>
    <source>
        <strain evidence="2">DSM 103496</strain>
    </source>
</reference>
<evidence type="ECO:0000313" key="2">
    <source>
        <dbReference type="EMBL" id="MCS7480752.1"/>
    </source>
</evidence>
<gene>
    <name evidence="2" type="ORF">NZH93_28175</name>
</gene>
<dbReference type="Proteomes" id="UP001141259">
    <property type="component" value="Unassembled WGS sequence"/>
</dbReference>
<dbReference type="CDD" id="cd05262">
    <property type="entry name" value="SDR_a7"/>
    <property type="match status" value="1"/>
</dbReference>
<accession>A0A9X3AGZ1</accession>
<organism evidence="2 3">
    <name type="scientific">Umezawaea endophytica</name>
    <dbReference type="NCBI Taxonomy" id="1654476"/>
    <lineage>
        <taxon>Bacteria</taxon>
        <taxon>Bacillati</taxon>
        <taxon>Actinomycetota</taxon>
        <taxon>Actinomycetes</taxon>
        <taxon>Pseudonocardiales</taxon>
        <taxon>Pseudonocardiaceae</taxon>
        <taxon>Umezawaea</taxon>
    </lineage>
</organism>